<dbReference type="PROSITE" id="PS00028">
    <property type="entry name" value="ZINC_FINGER_C2H2_1"/>
    <property type="match status" value="10"/>
</dbReference>
<feature type="binding site" evidence="12">
    <location>
        <position position="13"/>
    </location>
    <ligand>
        <name>Zn(2+)</name>
        <dbReference type="ChEBI" id="CHEBI:29105"/>
    </ligand>
</feature>
<dbReference type="InterPro" id="IPR013087">
    <property type="entry name" value="Znf_C2H2_type"/>
</dbReference>
<dbReference type="AlphaFoldDB" id="B4LI80"/>
<dbReference type="OrthoDB" id="6077919at2759"/>
<evidence type="ECO:0000256" key="4">
    <source>
        <dbReference type="ARBA" id="ARBA00022737"/>
    </source>
</evidence>
<name>B4LI80_DROVI</name>
<evidence type="ECO:0000256" key="7">
    <source>
        <dbReference type="ARBA" id="ARBA00023015"/>
    </source>
</evidence>
<dbReference type="InterPro" id="IPR012934">
    <property type="entry name" value="Znf_AD"/>
</dbReference>
<keyword evidence="3 12" id="KW-0479">Metal-binding</keyword>
<comment type="subcellular location">
    <subcellularLocation>
        <location evidence="1">Nucleus</location>
    </subcellularLocation>
</comment>
<evidence type="ECO:0000313" key="16">
    <source>
        <dbReference type="EMBL" id="EDW69647.2"/>
    </source>
</evidence>
<evidence type="ECO:0000256" key="10">
    <source>
        <dbReference type="ARBA" id="ARBA00023242"/>
    </source>
</evidence>
<dbReference type="Pfam" id="PF00096">
    <property type="entry name" value="zf-C2H2"/>
    <property type="match status" value="3"/>
</dbReference>
<dbReference type="Pfam" id="PF07776">
    <property type="entry name" value="zf-AD"/>
    <property type="match status" value="1"/>
</dbReference>
<keyword evidence="4" id="KW-0677">Repeat</keyword>
<dbReference type="SUPFAM" id="SSF57716">
    <property type="entry name" value="Glucocorticoid receptor-like (DNA-binding domain)"/>
    <property type="match status" value="1"/>
</dbReference>
<keyword evidence="9" id="KW-0804">Transcription</keyword>
<dbReference type="Gene3D" id="3.30.160.60">
    <property type="entry name" value="Classic Zinc Finger"/>
    <property type="match status" value="9"/>
</dbReference>
<dbReference type="eggNOG" id="KOG1721">
    <property type="taxonomic scope" value="Eukaryota"/>
</dbReference>
<protein>
    <submittedName>
        <fullName evidence="16">Uncharacterized protein</fullName>
    </submittedName>
</protein>
<dbReference type="SMR" id="B4LI80"/>
<evidence type="ECO:0000256" key="6">
    <source>
        <dbReference type="ARBA" id="ARBA00022833"/>
    </source>
</evidence>
<keyword evidence="6 12" id="KW-0862">Zinc</keyword>
<dbReference type="SMART" id="SM00868">
    <property type="entry name" value="zf-AD"/>
    <property type="match status" value="1"/>
</dbReference>
<evidence type="ECO:0000256" key="12">
    <source>
        <dbReference type="PROSITE-ProRule" id="PRU01263"/>
    </source>
</evidence>
<dbReference type="KEGG" id="dvi:6623290"/>
<dbReference type="Gene3D" id="3.40.1800.20">
    <property type="match status" value="1"/>
</dbReference>
<feature type="compositionally biased region" description="Low complexity" evidence="13">
    <location>
        <begin position="719"/>
        <end position="731"/>
    </location>
</feature>
<evidence type="ECO:0000256" key="5">
    <source>
        <dbReference type="ARBA" id="ARBA00022771"/>
    </source>
</evidence>
<evidence type="ECO:0000256" key="8">
    <source>
        <dbReference type="ARBA" id="ARBA00023125"/>
    </source>
</evidence>
<feature type="binding site" evidence="12">
    <location>
        <position position="60"/>
    </location>
    <ligand>
        <name>Zn(2+)</name>
        <dbReference type="ChEBI" id="CHEBI:29105"/>
    </ligand>
</feature>
<feature type="binding site" evidence="12">
    <location>
        <position position="16"/>
    </location>
    <ligand>
        <name>Zn(2+)</name>
        <dbReference type="ChEBI" id="CHEBI:29105"/>
    </ligand>
</feature>
<evidence type="ECO:0000256" key="1">
    <source>
        <dbReference type="ARBA" id="ARBA00004123"/>
    </source>
</evidence>
<feature type="domain" description="C2H2-type" evidence="14">
    <location>
        <begin position="311"/>
        <end position="338"/>
    </location>
</feature>
<comment type="similarity">
    <text evidence="2">Belongs to the krueppel C2H2-type zinc-finger protein family.</text>
</comment>
<feature type="domain" description="C2H2-type" evidence="14">
    <location>
        <begin position="340"/>
        <end position="367"/>
    </location>
</feature>
<feature type="domain" description="C2H2-type" evidence="14">
    <location>
        <begin position="606"/>
        <end position="633"/>
    </location>
</feature>
<evidence type="ECO:0000256" key="3">
    <source>
        <dbReference type="ARBA" id="ARBA00022723"/>
    </source>
</evidence>
<dbReference type="PROSITE" id="PS51915">
    <property type="entry name" value="ZAD"/>
    <property type="match status" value="1"/>
</dbReference>
<feature type="domain" description="C2H2-type" evidence="14">
    <location>
        <begin position="577"/>
        <end position="605"/>
    </location>
</feature>
<evidence type="ECO:0000259" key="15">
    <source>
        <dbReference type="PROSITE" id="PS51915"/>
    </source>
</evidence>
<dbReference type="GO" id="GO:0008270">
    <property type="term" value="F:zinc ion binding"/>
    <property type="evidence" value="ECO:0007669"/>
    <property type="project" value="UniProtKB-UniRule"/>
</dbReference>
<evidence type="ECO:0000259" key="14">
    <source>
        <dbReference type="PROSITE" id="PS50157"/>
    </source>
</evidence>
<dbReference type="SMART" id="SM00355">
    <property type="entry name" value="ZnF_C2H2"/>
    <property type="match status" value="12"/>
</dbReference>
<feature type="domain" description="C2H2-type" evidence="14">
    <location>
        <begin position="425"/>
        <end position="452"/>
    </location>
</feature>
<dbReference type="HOGENOM" id="CLU_362180_0_0_1"/>
<organism evidence="16 17">
    <name type="scientific">Drosophila virilis</name>
    <name type="common">Fruit fly</name>
    <dbReference type="NCBI Taxonomy" id="7244"/>
    <lineage>
        <taxon>Eukaryota</taxon>
        <taxon>Metazoa</taxon>
        <taxon>Ecdysozoa</taxon>
        <taxon>Arthropoda</taxon>
        <taxon>Hexapoda</taxon>
        <taxon>Insecta</taxon>
        <taxon>Pterygota</taxon>
        <taxon>Neoptera</taxon>
        <taxon>Endopterygota</taxon>
        <taxon>Diptera</taxon>
        <taxon>Brachycera</taxon>
        <taxon>Muscomorpha</taxon>
        <taxon>Ephydroidea</taxon>
        <taxon>Drosophilidae</taxon>
        <taxon>Drosophila</taxon>
    </lineage>
</organism>
<keyword evidence="10" id="KW-0539">Nucleus</keyword>
<dbReference type="SUPFAM" id="SSF57667">
    <property type="entry name" value="beta-beta-alpha zinc fingers"/>
    <property type="match status" value="6"/>
</dbReference>
<feature type="region of interest" description="Disordered" evidence="13">
    <location>
        <begin position="714"/>
        <end position="746"/>
    </location>
</feature>
<evidence type="ECO:0000256" key="11">
    <source>
        <dbReference type="PROSITE-ProRule" id="PRU00042"/>
    </source>
</evidence>
<keyword evidence="7" id="KW-0805">Transcription regulation</keyword>
<feature type="domain" description="C2H2-type" evidence="14">
    <location>
        <begin position="368"/>
        <end position="395"/>
    </location>
</feature>
<dbReference type="FunFam" id="3.30.160.60:FF:001821">
    <property type="entry name" value="GH16297"/>
    <property type="match status" value="1"/>
</dbReference>
<feature type="binding site" evidence="12">
    <location>
        <position position="57"/>
    </location>
    <ligand>
        <name>Zn(2+)</name>
        <dbReference type="ChEBI" id="CHEBI:29105"/>
    </ligand>
</feature>
<feature type="domain" description="ZAD" evidence="15">
    <location>
        <begin position="11"/>
        <end position="84"/>
    </location>
</feature>
<dbReference type="InterPro" id="IPR051061">
    <property type="entry name" value="Zinc_finger_trans_reg"/>
</dbReference>
<dbReference type="FunFam" id="3.30.160.60:FF:000100">
    <property type="entry name" value="Zinc finger 45-like"/>
    <property type="match status" value="1"/>
</dbReference>
<dbReference type="GO" id="GO:0006357">
    <property type="term" value="P:regulation of transcription by RNA polymerase II"/>
    <property type="evidence" value="ECO:0007669"/>
    <property type="project" value="TreeGrafter"/>
</dbReference>
<reference evidence="16 17" key="1">
    <citation type="journal article" date="2007" name="Nature">
        <title>Evolution of genes and genomes on the Drosophila phylogeny.</title>
        <authorList>
            <consortium name="Drosophila 12 Genomes Consortium"/>
            <person name="Clark A.G."/>
            <person name="Eisen M.B."/>
            <person name="Smith D.R."/>
            <person name="Bergman C.M."/>
            <person name="Oliver B."/>
            <person name="Markow T.A."/>
            <person name="Kaufman T.C."/>
            <person name="Kellis M."/>
            <person name="Gelbart W."/>
            <person name="Iyer V.N."/>
            <person name="Pollard D.A."/>
            <person name="Sackton T.B."/>
            <person name="Larracuente A.M."/>
            <person name="Singh N.D."/>
            <person name="Abad J.P."/>
            <person name="Abt D.N."/>
            <person name="Adryan B."/>
            <person name="Aguade M."/>
            <person name="Akashi H."/>
            <person name="Anderson W.W."/>
            <person name="Aquadro C.F."/>
            <person name="Ardell D.H."/>
            <person name="Arguello R."/>
            <person name="Artieri C.G."/>
            <person name="Barbash D.A."/>
            <person name="Barker D."/>
            <person name="Barsanti P."/>
            <person name="Batterham P."/>
            <person name="Batzoglou S."/>
            <person name="Begun D."/>
            <person name="Bhutkar A."/>
            <person name="Blanco E."/>
            <person name="Bosak S.A."/>
            <person name="Bradley R.K."/>
            <person name="Brand A.D."/>
            <person name="Brent M.R."/>
            <person name="Brooks A.N."/>
            <person name="Brown R.H."/>
            <person name="Butlin R.K."/>
            <person name="Caggese C."/>
            <person name="Calvi B.R."/>
            <person name="Bernardo de Carvalho A."/>
            <person name="Caspi A."/>
            <person name="Castrezana S."/>
            <person name="Celniker S.E."/>
            <person name="Chang J.L."/>
            <person name="Chapple C."/>
            <person name="Chatterji S."/>
            <person name="Chinwalla A."/>
            <person name="Civetta A."/>
            <person name="Clifton S.W."/>
            <person name="Comeron J.M."/>
            <person name="Costello J.C."/>
            <person name="Coyne J.A."/>
            <person name="Daub J."/>
            <person name="David R.G."/>
            <person name="Delcher A.L."/>
            <person name="Delehaunty K."/>
            <person name="Do C.B."/>
            <person name="Ebling H."/>
            <person name="Edwards K."/>
            <person name="Eickbush T."/>
            <person name="Evans J.D."/>
            <person name="Filipski A."/>
            <person name="Findeiss S."/>
            <person name="Freyhult E."/>
            <person name="Fulton L."/>
            <person name="Fulton R."/>
            <person name="Garcia A.C."/>
            <person name="Gardiner A."/>
            <person name="Garfield D.A."/>
            <person name="Garvin B.E."/>
            <person name="Gibson G."/>
            <person name="Gilbert D."/>
            <person name="Gnerre S."/>
            <person name="Godfrey J."/>
            <person name="Good R."/>
            <person name="Gotea V."/>
            <person name="Gravely B."/>
            <person name="Greenberg A.J."/>
            <person name="Griffiths-Jones S."/>
            <person name="Gross S."/>
            <person name="Guigo R."/>
            <person name="Gustafson E.A."/>
            <person name="Haerty W."/>
            <person name="Hahn M.W."/>
            <person name="Halligan D.L."/>
            <person name="Halpern A.L."/>
            <person name="Halter G.M."/>
            <person name="Han M.V."/>
            <person name="Heger A."/>
            <person name="Hillier L."/>
            <person name="Hinrichs A.S."/>
            <person name="Holmes I."/>
            <person name="Hoskins R.A."/>
            <person name="Hubisz M.J."/>
            <person name="Hultmark D."/>
            <person name="Huntley M.A."/>
            <person name="Jaffe D.B."/>
            <person name="Jagadeeshan S."/>
            <person name="Jeck W.R."/>
            <person name="Johnson J."/>
            <person name="Jones C.D."/>
            <person name="Jordan W.C."/>
            <person name="Karpen G.H."/>
            <person name="Kataoka E."/>
            <person name="Keightley P.D."/>
            <person name="Kheradpour P."/>
            <person name="Kirkness E.F."/>
            <person name="Koerich L.B."/>
            <person name="Kristiansen K."/>
            <person name="Kudrna D."/>
            <person name="Kulathinal R.J."/>
            <person name="Kumar S."/>
            <person name="Kwok R."/>
            <person name="Lander E."/>
            <person name="Langley C.H."/>
            <person name="Lapoint R."/>
            <person name="Lazzaro B.P."/>
            <person name="Lee S.J."/>
            <person name="Levesque L."/>
            <person name="Li R."/>
            <person name="Lin C.F."/>
            <person name="Lin M.F."/>
            <person name="Lindblad-Toh K."/>
            <person name="Llopart A."/>
            <person name="Long M."/>
            <person name="Low L."/>
            <person name="Lozovsky E."/>
            <person name="Lu J."/>
            <person name="Luo M."/>
            <person name="Machado C.A."/>
            <person name="Makalowski W."/>
            <person name="Marzo M."/>
            <person name="Matsuda M."/>
            <person name="Matzkin L."/>
            <person name="McAllister B."/>
            <person name="McBride C.S."/>
            <person name="McKernan B."/>
            <person name="McKernan K."/>
            <person name="Mendez-Lago M."/>
            <person name="Minx P."/>
            <person name="Mollenhauer M.U."/>
            <person name="Montooth K."/>
            <person name="Mount S.M."/>
            <person name="Mu X."/>
            <person name="Myers E."/>
            <person name="Negre B."/>
            <person name="Newfeld S."/>
            <person name="Nielsen R."/>
            <person name="Noor M.A."/>
            <person name="O'Grady P."/>
            <person name="Pachter L."/>
            <person name="Papaceit M."/>
            <person name="Parisi M.J."/>
            <person name="Parisi M."/>
            <person name="Parts L."/>
            <person name="Pedersen J.S."/>
            <person name="Pesole G."/>
            <person name="Phillippy A.M."/>
            <person name="Ponting C.P."/>
            <person name="Pop M."/>
            <person name="Porcelli D."/>
            <person name="Powell J.R."/>
            <person name="Prohaska S."/>
            <person name="Pruitt K."/>
            <person name="Puig M."/>
            <person name="Quesneville H."/>
            <person name="Ram K.R."/>
            <person name="Rand D."/>
            <person name="Rasmussen M.D."/>
            <person name="Reed L.K."/>
            <person name="Reenan R."/>
            <person name="Reily A."/>
            <person name="Remington K.A."/>
            <person name="Rieger T.T."/>
            <person name="Ritchie M.G."/>
            <person name="Robin C."/>
            <person name="Rogers Y.H."/>
            <person name="Rohde C."/>
            <person name="Rozas J."/>
            <person name="Rubenfield M.J."/>
            <person name="Ruiz A."/>
            <person name="Russo S."/>
            <person name="Salzberg S.L."/>
            <person name="Sanchez-Gracia A."/>
            <person name="Saranga D.J."/>
            <person name="Sato H."/>
            <person name="Schaeffer S.W."/>
            <person name="Schatz M.C."/>
            <person name="Schlenke T."/>
            <person name="Schwartz R."/>
            <person name="Segarra C."/>
            <person name="Singh R.S."/>
            <person name="Sirot L."/>
            <person name="Sirota M."/>
            <person name="Sisneros N.B."/>
            <person name="Smith C.D."/>
            <person name="Smith T.F."/>
            <person name="Spieth J."/>
            <person name="Stage D.E."/>
            <person name="Stark A."/>
            <person name="Stephan W."/>
            <person name="Strausberg R.L."/>
            <person name="Strempel S."/>
            <person name="Sturgill D."/>
            <person name="Sutton G."/>
            <person name="Sutton G.G."/>
            <person name="Tao W."/>
            <person name="Teichmann S."/>
            <person name="Tobari Y.N."/>
            <person name="Tomimura Y."/>
            <person name="Tsolas J.M."/>
            <person name="Valente V.L."/>
            <person name="Venter E."/>
            <person name="Venter J.C."/>
            <person name="Vicario S."/>
            <person name="Vieira F.G."/>
            <person name="Vilella A.J."/>
            <person name="Villasante A."/>
            <person name="Walenz B."/>
            <person name="Wang J."/>
            <person name="Wasserman M."/>
            <person name="Watts T."/>
            <person name="Wilson D."/>
            <person name="Wilson R.K."/>
            <person name="Wing R.A."/>
            <person name="Wolfner M.F."/>
            <person name="Wong A."/>
            <person name="Wong G.K."/>
            <person name="Wu C.I."/>
            <person name="Wu G."/>
            <person name="Yamamoto D."/>
            <person name="Yang H.P."/>
            <person name="Yang S.P."/>
            <person name="Yorke J.A."/>
            <person name="Yoshida K."/>
            <person name="Zdobnov E."/>
            <person name="Zhang P."/>
            <person name="Zhang Y."/>
            <person name="Zimin A.V."/>
            <person name="Baldwin J."/>
            <person name="Abdouelleil A."/>
            <person name="Abdulkadir J."/>
            <person name="Abebe A."/>
            <person name="Abera B."/>
            <person name="Abreu J."/>
            <person name="Acer S.C."/>
            <person name="Aftuck L."/>
            <person name="Alexander A."/>
            <person name="An P."/>
            <person name="Anderson E."/>
            <person name="Anderson S."/>
            <person name="Arachi H."/>
            <person name="Azer M."/>
            <person name="Bachantsang P."/>
            <person name="Barry A."/>
            <person name="Bayul T."/>
            <person name="Berlin A."/>
            <person name="Bessette D."/>
            <person name="Bloom T."/>
            <person name="Blye J."/>
            <person name="Boguslavskiy L."/>
            <person name="Bonnet C."/>
            <person name="Boukhgalter B."/>
            <person name="Bourzgui I."/>
            <person name="Brown A."/>
            <person name="Cahill P."/>
            <person name="Channer S."/>
            <person name="Cheshatsang Y."/>
            <person name="Chuda L."/>
            <person name="Citroen M."/>
            <person name="Collymore A."/>
            <person name="Cooke P."/>
            <person name="Costello M."/>
            <person name="D'Aco K."/>
            <person name="Daza R."/>
            <person name="De Haan G."/>
            <person name="DeGray S."/>
            <person name="DeMaso C."/>
            <person name="Dhargay N."/>
            <person name="Dooley K."/>
            <person name="Dooley E."/>
            <person name="Doricent M."/>
            <person name="Dorje P."/>
            <person name="Dorjee K."/>
            <person name="Dupes A."/>
            <person name="Elong R."/>
            <person name="Falk J."/>
            <person name="Farina A."/>
            <person name="Faro S."/>
            <person name="Ferguson D."/>
            <person name="Fisher S."/>
            <person name="Foley C.D."/>
            <person name="Franke A."/>
            <person name="Friedrich D."/>
            <person name="Gadbois L."/>
            <person name="Gearin G."/>
            <person name="Gearin C.R."/>
            <person name="Giannoukos G."/>
            <person name="Goode T."/>
            <person name="Graham J."/>
            <person name="Grandbois E."/>
            <person name="Grewal S."/>
            <person name="Gyaltsen K."/>
            <person name="Hafez N."/>
            <person name="Hagos B."/>
            <person name="Hall J."/>
            <person name="Henson C."/>
            <person name="Hollinger A."/>
            <person name="Honan T."/>
            <person name="Huard M.D."/>
            <person name="Hughes L."/>
            <person name="Hurhula B."/>
            <person name="Husby M.E."/>
            <person name="Kamat A."/>
            <person name="Kanga B."/>
            <person name="Kashin S."/>
            <person name="Khazanovich D."/>
            <person name="Kisner P."/>
            <person name="Lance K."/>
            <person name="Lara M."/>
            <person name="Lee W."/>
            <person name="Lennon N."/>
            <person name="Letendre F."/>
            <person name="LeVine R."/>
            <person name="Lipovsky A."/>
            <person name="Liu X."/>
            <person name="Liu J."/>
            <person name="Liu S."/>
            <person name="Lokyitsang T."/>
            <person name="Lokyitsang Y."/>
            <person name="Lubonja R."/>
            <person name="Lui A."/>
            <person name="MacDonald P."/>
            <person name="Magnisalis V."/>
            <person name="Maru K."/>
            <person name="Matthews C."/>
            <person name="McCusker W."/>
            <person name="McDonough S."/>
            <person name="Mehta T."/>
            <person name="Meldrim J."/>
            <person name="Meneus L."/>
            <person name="Mihai O."/>
            <person name="Mihalev A."/>
            <person name="Mihova T."/>
            <person name="Mittelman R."/>
            <person name="Mlenga V."/>
            <person name="Montmayeur A."/>
            <person name="Mulrain L."/>
            <person name="Navidi A."/>
            <person name="Naylor J."/>
            <person name="Negash T."/>
            <person name="Nguyen T."/>
            <person name="Nguyen N."/>
            <person name="Nicol R."/>
            <person name="Norbu C."/>
            <person name="Norbu N."/>
            <person name="Novod N."/>
            <person name="O'Neill B."/>
            <person name="Osman S."/>
            <person name="Markiewicz E."/>
            <person name="Oyono O.L."/>
            <person name="Patti C."/>
            <person name="Phunkhang P."/>
            <person name="Pierre F."/>
            <person name="Priest M."/>
            <person name="Raghuraman S."/>
            <person name="Rege F."/>
            <person name="Reyes R."/>
            <person name="Rise C."/>
            <person name="Rogov P."/>
            <person name="Ross K."/>
            <person name="Ryan E."/>
            <person name="Settipalli S."/>
            <person name="Shea T."/>
            <person name="Sherpa N."/>
            <person name="Shi L."/>
            <person name="Shih D."/>
            <person name="Sparrow T."/>
            <person name="Spaulding J."/>
            <person name="Stalker J."/>
            <person name="Stange-Thomann N."/>
            <person name="Stavropoulos S."/>
            <person name="Stone C."/>
            <person name="Strader C."/>
            <person name="Tesfaye S."/>
            <person name="Thomson T."/>
            <person name="Thoulutsang Y."/>
            <person name="Thoulutsang D."/>
            <person name="Topham K."/>
            <person name="Topping I."/>
            <person name="Tsamla T."/>
            <person name="Vassiliev H."/>
            <person name="Vo A."/>
            <person name="Wangchuk T."/>
            <person name="Wangdi T."/>
            <person name="Weiand M."/>
            <person name="Wilkinson J."/>
            <person name="Wilson A."/>
            <person name="Yadav S."/>
            <person name="Young G."/>
            <person name="Yu Q."/>
            <person name="Zembek L."/>
            <person name="Zhong D."/>
            <person name="Zimmer A."/>
            <person name="Zwirko Z."/>
            <person name="Jaffe D.B."/>
            <person name="Alvarez P."/>
            <person name="Brockman W."/>
            <person name="Butler J."/>
            <person name="Chin C."/>
            <person name="Gnerre S."/>
            <person name="Grabherr M."/>
            <person name="Kleber M."/>
            <person name="Mauceli E."/>
            <person name="MacCallum I."/>
        </authorList>
    </citation>
    <scope>NUCLEOTIDE SEQUENCE [LARGE SCALE GENOMIC DNA]</scope>
    <source>
        <strain evidence="17">Tucson 15010-1051.87</strain>
    </source>
</reference>
<keyword evidence="17" id="KW-1185">Reference proteome</keyword>
<feature type="domain" description="C2H2-type" evidence="14">
    <location>
        <begin position="242"/>
        <end position="272"/>
    </location>
</feature>
<evidence type="ECO:0000256" key="13">
    <source>
        <dbReference type="SAM" id="MobiDB-lite"/>
    </source>
</evidence>
<feature type="domain" description="C2H2-type" evidence="14">
    <location>
        <begin position="634"/>
        <end position="661"/>
    </location>
</feature>
<feature type="domain" description="C2H2-type" evidence="14">
    <location>
        <begin position="453"/>
        <end position="480"/>
    </location>
</feature>
<proteinExistence type="inferred from homology"/>
<evidence type="ECO:0000313" key="17">
    <source>
        <dbReference type="Proteomes" id="UP000008792"/>
    </source>
</evidence>
<dbReference type="PANTHER" id="PTHR46179">
    <property type="entry name" value="ZINC FINGER PROTEIN"/>
    <property type="match status" value="1"/>
</dbReference>
<dbReference type="GO" id="GO:0003677">
    <property type="term" value="F:DNA binding"/>
    <property type="evidence" value="ECO:0007669"/>
    <property type="project" value="UniProtKB-KW"/>
</dbReference>
<dbReference type="EMBL" id="CH940647">
    <property type="protein sequence ID" value="EDW69647.2"/>
    <property type="molecule type" value="Genomic_DNA"/>
</dbReference>
<accession>B4LI80</accession>
<keyword evidence="8" id="KW-0238">DNA-binding</keyword>
<gene>
    <name evidence="16" type="primary">Dvir\GJ13362</name>
    <name evidence="16" type="ORF">Dvir_GJ13362</name>
</gene>
<keyword evidence="5 11" id="KW-0863">Zinc-finger</keyword>
<dbReference type="PROSITE" id="PS50157">
    <property type="entry name" value="ZINC_FINGER_C2H2_2"/>
    <property type="match status" value="11"/>
</dbReference>
<evidence type="ECO:0000256" key="9">
    <source>
        <dbReference type="ARBA" id="ARBA00023163"/>
    </source>
</evidence>
<dbReference type="InParanoid" id="B4LI80"/>
<dbReference type="FunFam" id="3.30.160.60:FF:000145">
    <property type="entry name" value="Zinc finger protein 574"/>
    <property type="match status" value="1"/>
</dbReference>
<dbReference type="GO" id="GO:0005634">
    <property type="term" value="C:nucleus"/>
    <property type="evidence" value="ECO:0007669"/>
    <property type="project" value="UniProtKB-SubCell"/>
</dbReference>
<dbReference type="FunFam" id="3.30.160.60:FF:002173">
    <property type="entry name" value="GM13856"/>
    <property type="match status" value="1"/>
</dbReference>
<feature type="domain" description="C2H2-type" evidence="14">
    <location>
        <begin position="396"/>
        <end position="424"/>
    </location>
</feature>
<evidence type="ECO:0000256" key="2">
    <source>
        <dbReference type="ARBA" id="ARBA00006991"/>
    </source>
</evidence>
<dbReference type="InterPro" id="IPR036236">
    <property type="entry name" value="Znf_C2H2_sf"/>
</dbReference>
<sequence>MSTNTLYSVDSICRVCLEYVESSTVYDLFLLPDLAKTFTVCTSLLVDPQDGYPRYLCSSCFARLNDLHDFQQLCVASVQRFKQMVASKLIVDVNTVDIYEPLPVASNESALVSKDEQPSNEFDPLLSHKLEMIDNEEEVFKMLENVDKETKAVKRISSDCSSESSLSDDDVPLAQRLLDQNSETDSEATCQRLANLKTKRKRIPAAERHLHRIITCHVCQQKFKKQVNYDEHVKHHNELLPFQCQVENCKKGFTTAAALRLHVDYAHTKSAAEIPCTVEDCKLLFPRMRLLTIHLKKVHNLSRASVPRAEQPCTECGMLFRCPVALKKHMYKHTGQQLPYPCNICGKGFHINSALKNHLLRHAGIKNYVCPYCGVGKTTRQEWSKHILTHTQEKMFKCQICDHATHTKRALDNHVKIVHEKVRNYACQYCGKTFGKSHACKIHEMTHTGEKRCECKVCGKKFLYTESLTKHLKIHEKSVDRAIETYRQRQVELSSSNPTAEQTFSEASVSLAKNEDAADQLLKVCAESVATIPRDPRRVERVDIAQLAGTVVNPIPAVLMPSNAATQVKLVQKEGMHFCPGCNQAFNNLGNMKRHYKSVHEKVKDFECRFCARRFANSQSLKQHEWIHTGEKPYACKTCGTHFRQEAALIRHQKVHEDKPTKPANPPKQITEKFREKELQKCEKRRKVEALRQKIAEVAKEELRELAKQRMLEKQQNTYAQYQEAAAAAAEKTQSPDETESKEFSD</sequence>
<dbReference type="Proteomes" id="UP000008792">
    <property type="component" value="Unassembled WGS sequence"/>
</dbReference>
<feature type="domain" description="C2H2-type" evidence="14">
    <location>
        <begin position="214"/>
        <end position="241"/>
    </location>
</feature>
<dbReference type="FunFam" id="3.30.160.60:FF:001969">
    <property type="entry name" value="D19B"/>
    <property type="match status" value="1"/>
</dbReference>
<dbReference type="PANTHER" id="PTHR46179:SF13">
    <property type="entry name" value="C2H2-TYPE DOMAIN-CONTAINING PROTEIN"/>
    <property type="match status" value="1"/>
</dbReference>
<dbReference type="FunFam" id="3.30.160.60:FF:001174">
    <property type="entry name" value="zinc finger protein 527 isoform X1"/>
    <property type="match status" value="1"/>
</dbReference>